<name>A0A917H3U1_9BACL</name>
<dbReference type="NCBIfam" id="TIGR01451">
    <property type="entry name" value="B_ant_repeat"/>
    <property type="match status" value="5"/>
</dbReference>
<dbReference type="Gene3D" id="2.60.40.740">
    <property type="match status" value="1"/>
</dbReference>
<evidence type="ECO:0008006" key="6">
    <source>
        <dbReference type="Google" id="ProtNLM"/>
    </source>
</evidence>
<evidence type="ECO:0000313" key="4">
    <source>
        <dbReference type="EMBL" id="GGG66703.1"/>
    </source>
</evidence>
<feature type="domain" description="DUF7507" evidence="3">
    <location>
        <begin position="584"/>
        <end position="669"/>
    </location>
</feature>
<dbReference type="AlphaFoldDB" id="A0A917H3U1"/>
<reference evidence="4 5" key="1">
    <citation type="journal article" date="2014" name="Int. J. Syst. Evol. Microbiol.">
        <title>Complete genome sequence of Corynebacterium casei LMG S-19264T (=DSM 44701T), isolated from a smear-ripened cheese.</title>
        <authorList>
            <consortium name="US DOE Joint Genome Institute (JGI-PGF)"/>
            <person name="Walter F."/>
            <person name="Albersmeier A."/>
            <person name="Kalinowski J."/>
            <person name="Ruckert C."/>
        </authorList>
    </citation>
    <scope>NUCLEOTIDE SEQUENCE [LARGE SCALE GENOMIC DNA]</scope>
    <source>
        <strain evidence="4 5">CGMCC 1.15286</strain>
    </source>
</reference>
<dbReference type="InterPro" id="IPR026588">
    <property type="entry name" value="Choice_anch_A"/>
</dbReference>
<feature type="domain" description="Choice-of-anchor A" evidence="2">
    <location>
        <begin position="3"/>
        <end position="253"/>
    </location>
</feature>
<feature type="compositionally biased region" description="Pro residues" evidence="1">
    <location>
        <begin position="690"/>
        <end position="710"/>
    </location>
</feature>
<evidence type="ECO:0000259" key="3">
    <source>
        <dbReference type="Pfam" id="PF24346"/>
    </source>
</evidence>
<evidence type="ECO:0000259" key="2">
    <source>
        <dbReference type="Pfam" id="PF20597"/>
    </source>
</evidence>
<feature type="region of interest" description="Disordered" evidence="1">
    <location>
        <begin position="689"/>
        <end position="711"/>
    </location>
</feature>
<dbReference type="Proteomes" id="UP000600247">
    <property type="component" value="Unassembled WGS sequence"/>
</dbReference>
<evidence type="ECO:0000313" key="5">
    <source>
        <dbReference type="Proteomes" id="UP000600247"/>
    </source>
</evidence>
<comment type="caution">
    <text evidence="4">The sequence shown here is derived from an EMBL/GenBank/DDBJ whole genome shotgun (WGS) entry which is preliminary data.</text>
</comment>
<dbReference type="Pfam" id="PF24346">
    <property type="entry name" value="DUF7507"/>
    <property type="match status" value="2"/>
</dbReference>
<gene>
    <name evidence="4" type="ORF">GCM10010918_21490</name>
</gene>
<sequence length="1046" mass="109385">MNFGAANAFNVFLFGDHTQVNAAAQGRVAAGGNVNYRDYSVGTALPVSTTDAQLIIDGNVQIIRGTNNGNTIAAPASVVTQYTMNNRNGVAGQPLVDERIDFAEVQAFLECSSAGWAGLPVNGTAMTQFGGLVLTGKDPVLNVFTFDAGDIDGSGLSLAGANNVTINMPSGSFALINLLGNDIGFGSYGISLPDAGDPVAPGSRILWNVPEATAFFHHSLIIVGSVLAPFAVVTAMGSGQLNGQLIALSYDGNTNSLMEASYPYLGCLPDICGLPSISVTKTAQGAAQFAGVPGTPFVYQVVIRNTGVVPLTNITITDSLLGVMQLVATLAPGQLYVSKFNAVVREGRAGEHYDNIVTVKSDQTAEQAASSRIVIEALPIDVSFVETVNKKTALPGEEVIFSYFLVNNGNAPLTDATVTDNSLRISKTLGTVFSGELLTQTYVIPKNTPPGTVITSTGRLMAANLLFPGYLQATAAVLVTETPIVSLSKRSSMNEAFPGDVITYAIRISNDSVITTANNLQIIDGLLGLNKSIDTLPPDSVVTYTQLLKVPAEAPAGSTIDNTATLRSAFGVEQASNTVRVGSSPGLLIAKDVDKEFASPGDTIQYTITLINTGNTVLTDITLTDSLVGLNRTVPPIQIGEKAVITASYVIPKGTLPDTIVSNTVVAQSPTLGTITDDASVIVTTVSVPEPIPAPEPQPEPEPVPSPQPVPAQQAMLSVTGFANRSLVAPNESVVFTAILTNKSGVTVRNIQLQSPLFQYNGLLQQLLPGQSYRLEGVFNVLPGTAPGTVINGSLLVNSTQTEAMKVSADVVVLAAPNASLELSVSPIEVIPGEAVNYVVMVRNTGNIDLTNVFIRDSLLLRSVWLNRFVEGSVLRGNVRVVVRAAPGSVVTDRVRMTADQLSLESDVAAYTVFGLVVKLSANRSAAMIGDTIVFSVTVSNPSLTEAAGITVFELLPPLTSALPGSLTRNGVPLPANDFSAGLPLGELTPGNSIVITYGVILKAEPSNGLLPTQVSATFFFPSTSRQLRGVSDSNQLVLTIEEEEE</sequence>
<dbReference type="EMBL" id="BMHY01000003">
    <property type="protein sequence ID" value="GGG66703.1"/>
    <property type="molecule type" value="Genomic_DNA"/>
</dbReference>
<keyword evidence="5" id="KW-1185">Reference proteome</keyword>
<dbReference type="PANTHER" id="PTHR34819">
    <property type="entry name" value="LARGE CYSTEINE-RICH PERIPLASMIC PROTEIN OMCB"/>
    <property type="match status" value="1"/>
</dbReference>
<dbReference type="InterPro" id="IPR047589">
    <property type="entry name" value="DUF11_rpt"/>
</dbReference>
<proteinExistence type="predicted"/>
<protein>
    <recommendedName>
        <fullName evidence="6">DUF11 domain-containing protein</fullName>
    </recommendedName>
</protein>
<dbReference type="RefSeq" id="WP_188889047.1">
    <property type="nucleotide sequence ID" value="NZ_BMHY01000003.1"/>
</dbReference>
<accession>A0A917H3U1</accession>
<organism evidence="4 5">
    <name type="scientific">Paenibacillus radicis</name>
    <name type="common">ex Gao et al. 2016</name>
    <dbReference type="NCBI Taxonomy" id="1737354"/>
    <lineage>
        <taxon>Bacteria</taxon>
        <taxon>Bacillati</taxon>
        <taxon>Bacillota</taxon>
        <taxon>Bacilli</taxon>
        <taxon>Bacillales</taxon>
        <taxon>Paenibacillaceae</taxon>
        <taxon>Paenibacillus</taxon>
    </lineage>
</organism>
<dbReference type="InterPro" id="IPR051172">
    <property type="entry name" value="Chlamydia_OmcB"/>
</dbReference>
<dbReference type="NCBIfam" id="TIGR04215">
    <property type="entry name" value="choice_anch_A"/>
    <property type="match status" value="1"/>
</dbReference>
<evidence type="ECO:0000256" key="1">
    <source>
        <dbReference type="SAM" id="MobiDB-lite"/>
    </source>
</evidence>
<feature type="domain" description="DUF7507" evidence="3">
    <location>
        <begin position="275"/>
        <end position="341"/>
    </location>
</feature>
<dbReference type="Pfam" id="PF20597">
    <property type="entry name" value="pAdhesive_15"/>
    <property type="match status" value="1"/>
</dbReference>
<dbReference type="InterPro" id="IPR055354">
    <property type="entry name" value="DUF7507"/>
</dbReference>